<dbReference type="Proteomes" id="UP001165186">
    <property type="component" value="Unassembled WGS sequence"/>
</dbReference>
<reference evidence="1" key="1">
    <citation type="submission" date="2024-09" db="EMBL/GenBank/DDBJ databases">
        <title>Draft Genome Sequences of Neofusicoccum parvum.</title>
        <authorList>
            <person name="Ashida A."/>
            <person name="Camagna M."/>
            <person name="Tanaka A."/>
            <person name="Takemoto D."/>
        </authorList>
    </citation>
    <scope>NUCLEOTIDE SEQUENCE</scope>
    <source>
        <strain evidence="1">PPO83</strain>
    </source>
</reference>
<gene>
    <name evidence="1" type="primary">g3619</name>
    <name evidence="1" type="ORF">NpPPO83_00003619</name>
</gene>
<accession>A0ACB5RWI9</accession>
<name>A0ACB5RWI9_9PEZI</name>
<organism evidence="1 2">
    <name type="scientific">Neofusicoccum parvum</name>
    <dbReference type="NCBI Taxonomy" id="310453"/>
    <lineage>
        <taxon>Eukaryota</taxon>
        <taxon>Fungi</taxon>
        <taxon>Dikarya</taxon>
        <taxon>Ascomycota</taxon>
        <taxon>Pezizomycotina</taxon>
        <taxon>Dothideomycetes</taxon>
        <taxon>Dothideomycetes incertae sedis</taxon>
        <taxon>Botryosphaeriales</taxon>
        <taxon>Botryosphaeriaceae</taxon>
        <taxon>Neofusicoccum</taxon>
    </lineage>
</organism>
<protein>
    <submittedName>
        <fullName evidence="1">Dna polymerase v family and armadillo-type fold domain-containing protein</fullName>
    </submittedName>
</protein>
<comment type="caution">
    <text evidence="1">The sequence shown here is derived from an EMBL/GenBank/DDBJ whole genome shotgun (WGS) entry which is preliminary data.</text>
</comment>
<keyword evidence="2" id="KW-1185">Reference proteome</keyword>
<evidence type="ECO:0000313" key="1">
    <source>
        <dbReference type="EMBL" id="GME24930.1"/>
    </source>
</evidence>
<proteinExistence type="predicted"/>
<dbReference type="EMBL" id="BSXG01000016">
    <property type="protein sequence ID" value="GME24930.1"/>
    <property type="molecule type" value="Genomic_DNA"/>
</dbReference>
<evidence type="ECO:0000313" key="2">
    <source>
        <dbReference type="Proteomes" id="UP001165186"/>
    </source>
</evidence>
<sequence>MQTRHGRTPSSNMDLLMELDPGPFVTSSPGWNTGEDTTSDARHVNSSMSLLEKKTPILKRDEDEAWFEAQSNGNAPLRRLNTSPMAAMEVLAAAAVLVAVAVRMAATVAKLFGLMVTVLILLAFLKVPSLNALMYTALKALVATST</sequence>